<keyword evidence="5" id="KW-1185">Reference proteome</keyword>
<feature type="domain" description="Metallo-beta-lactamase" evidence="2">
    <location>
        <begin position="13"/>
        <end position="218"/>
    </location>
</feature>
<evidence type="ECO:0008006" key="6">
    <source>
        <dbReference type="Google" id="ProtNLM"/>
    </source>
</evidence>
<dbReference type="Pfam" id="PF07521">
    <property type="entry name" value="RMMBL"/>
    <property type="match status" value="1"/>
</dbReference>
<gene>
    <name evidence="4" type="ORF">N787_09970</name>
</gene>
<dbReference type="GO" id="GO:0016787">
    <property type="term" value="F:hydrolase activity"/>
    <property type="evidence" value="ECO:0007669"/>
    <property type="project" value="UniProtKB-KW"/>
</dbReference>
<dbReference type="InterPro" id="IPR001279">
    <property type="entry name" value="Metallo-B-lactamas"/>
</dbReference>
<accession>A0A091B4B7</accession>
<dbReference type="Proteomes" id="UP000029393">
    <property type="component" value="Unassembled WGS sequence"/>
</dbReference>
<proteinExistence type="predicted"/>
<dbReference type="OrthoDB" id="9803916at2"/>
<feature type="domain" description="Beta-Casp" evidence="3">
    <location>
        <begin position="252"/>
        <end position="377"/>
    </location>
</feature>
<evidence type="ECO:0000256" key="1">
    <source>
        <dbReference type="ARBA" id="ARBA00022801"/>
    </source>
</evidence>
<dbReference type="EMBL" id="AVCK01000015">
    <property type="protein sequence ID" value="KFN46546.1"/>
    <property type="molecule type" value="Genomic_DNA"/>
</dbReference>
<dbReference type="STRING" id="1384056.N787_09970"/>
<dbReference type="InterPro" id="IPR050698">
    <property type="entry name" value="MBL"/>
</dbReference>
<dbReference type="PANTHER" id="PTHR11203:SF37">
    <property type="entry name" value="INTEGRATOR COMPLEX SUBUNIT 11"/>
    <property type="match status" value="1"/>
</dbReference>
<organism evidence="4 5">
    <name type="scientific">Arenimonas metalli CF5-1</name>
    <dbReference type="NCBI Taxonomy" id="1384056"/>
    <lineage>
        <taxon>Bacteria</taxon>
        <taxon>Pseudomonadati</taxon>
        <taxon>Pseudomonadota</taxon>
        <taxon>Gammaproteobacteria</taxon>
        <taxon>Lysobacterales</taxon>
        <taxon>Lysobacteraceae</taxon>
        <taxon>Arenimonas</taxon>
    </lineage>
</organism>
<evidence type="ECO:0000259" key="2">
    <source>
        <dbReference type="SMART" id="SM00849"/>
    </source>
</evidence>
<evidence type="ECO:0000313" key="5">
    <source>
        <dbReference type="Proteomes" id="UP000029393"/>
    </source>
</evidence>
<name>A0A091B4B7_9GAMM</name>
<dbReference type="eggNOG" id="COG1236">
    <property type="taxonomic scope" value="Bacteria"/>
</dbReference>
<dbReference type="InterPro" id="IPR022712">
    <property type="entry name" value="Beta_Casp"/>
</dbReference>
<comment type="caution">
    <text evidence="4">The sequence shown here is derived from an EMBL/GenBank/DDBJ whole genome shotgun (WGS) entry which is preliminary data.</text>
</comment>
<dbReference type="SMART" id="SM01027">
    <property type="entry name" value="Beta-Casp"/>
    <property type="match status" value="1"/>
</dbReference>
<dbReference type="SUPFAM" id="SSF56281">
    <property type="entry name" value="Metallo-hydrolase/oxidoreductase"/>
    <property type="match status" value="1"/>
</dbReference>
<protein>
    <recommendedName>
        <fullName evidence="6">Beta-lactamase</fullName>
    </recommendedName>
</protein>
<reference evidence="4 5" key="1">
    <citation type="submission" date="2013-09" db="EMBL/GenBank/DDBJ databases">
        <title>Genome sequencing of Arenimonas metalli.</title>
        <authorList>
            <person name="Chen F."/>
            <person name="Wang G."/>
        </authorList>
    </citation>
    <scope>NUCLEOTIDE SEQUENCE [LARGE SCALE GENOMIC DNA]</scope>
    <source>
        <strain evidence="4 5">CF5-1</strain>
    </source>
</reference>
<evidence type="ECO:0000313" key="4">
    <source>
        <dbReference type="EMBL" id="KFN46546.1"/>
    </source>
</evidence>
<sequence>MRVRFHGAAGEVTGSCHEVEVGGRRLLLDCGLIQGSDEDEKRNFEPFAFDPASVDAVVLSHAHIDHCGRLPVLVKRGFKGPIWTQAATADLLKIMLDDSAFLAEMDAEFANKRNEDGHARHKPLFTRADVGQVMRQVRALPYHAPTEILPGLTVQLREAGHILGSATVELRARNGVDERVLVFSGDIGMKGTPILRDPEPVAQADLVLLEATYGGRAHRDRAATVTEIGEVLEHAWADGGNLLIPAFAVGRTQEILYWFARYWDRWNLDRWKIFLDSPMASKVTEVYDRHVDLFDSKARDVWRGQPHPFRLPNLRYTESVEESRGINAHERGAIIIAGAGMCNGGRIRHHLRQNLGRRQAHLMFVGYQSRGTLGRRLVDGASHVKMLGEDIQVNAQRHTVGGLSAHADQPGLLDWYSGFANKPPVVLVHGEDDAREALAGKLRERGTAVELARPGNVREV</sequence>
<dbReference type="InterPro" id="IPR011108">
    <property type="entry name" value="RMMBL"/>
</dbReference>
<evidence type="ECO:0000259" key="3">
    <source>
        <dbReference type="SMART" id="SM01027"/>
    </source>
</evidence>
<dbReference type="Gene3D" id="3.40.50.10890">
    <property type="match status" value="1"/>
</dbReference>
<dbReference type="CDD" id="cd16295">
    <property type="entry name" value="TTHA0252-CPSF-like_MBL-fold"/>
    <property type="match status" value="1"/>
</dbReference>
<dbReference type="PATRIC" id="fig|1384056.3.peg.1219"/>
<dbReference type="GO" id="GO:0004521">
    <property type="term" value="F:RNA endonuclease activity"/>
    <property type="evidence" value="ECO:0007669"/>
    <property type="project" value="TreeGrafter"/>
</dbReference>
<dbReference type="RefSeq" id="WP_034211794.1">
    <property type="nucleotide sequence ID" value="NZ_AVCK01000015.1"/>
</dbReference>
<keyword evidence="1" id="KW-0378">Hydrolase</keyword>
<dbReference type="Gene3D" id="3.60.15.10">
    <property type="entry name" value="Ribonuclease Z/Hydroxyacylglutathione hydrolase-like"/>
    <property type="match status" value="1"/>
</dbReference>
<dbReference type="AlphaFoldDB" id="A0A091B4B7"/>
<dbReference type="Pfam" id="PF00753">
    <property type="entry name" value="Lactamase_B"/>
    <property type="match status" value="1"/>
</dbReference>
<dbReference type="SMART" id="SM00849">
    <property type="entry name" value="Lactamase_B"/>
    <property type="match status" value="1"/>
</dbReference>
<dbReference type="PANTHER" id="PTHR11203">
    <property type="entry name" value="CLEAVAGE AND POLYADENYLATION SPECIFICITY FACTOR FAMILY MEMBER"/>
    <property type="match status" value="1"/>
</dbReference>
<dbReference type="Pfam" id="PF10996">
    <property type="entry name" value="Beta-Casp"/>
    <property type="match status" value="1"/>
</dbReference>
<dbReference type="InterPro" id="IPR036866">
    <property type="entry name" value="RibonucZ/Hydroxyglut_hydro"/>
</dbReference>